<gene>
    <name evidence="3" type="ORF">BFQ30_10495</name>
</gene>
<organism evidence="3 4">
    <name type="scientific">Haemophilus quentini</name>
    <dbReference type="NCBI Taxonomy" id="123834"/>
    <lineage>
        <taxon>Bacteria</taxon>
        <taxon>Pseudomonadati</taxon>
        <taxon>Pseudomonadota</taxon>
        <taxon>Gammaproteobacteria</taxon>
        <taxon>Pasteurellales</taxon>
        <taxon>Pasteurellaceae</taxon>
        <taxon>Haemophilus</taxon>
    </lineage>
</organism>
<evidence type="ECO:0000256" key="2">
    <source>
        <dbReference type="SAM" id="Phobius"/>
    </source>
</evidence>
<evidence type="ECO:0000313" key="4">
    <source>
        <dbReference type="Proteomes" id="UP000175677"/>
    </source>
</evidence>
<sequence length="96" mass="10697">MSLLISTLVAFITAIITSLILYRLKSHVAQKDNSDDLHRLKIDSLHTQLQSQETAGENLHTECKGAPLNQPTHRPEPDSIQTTDEPKGSPPYSKHQ</sequence>
<feature type="transmembrane region" description="Helical" evidence="2">
    <location>
        <begin position="6"/>
        <end position="24"/>
    </location>
</feature>
<proteinExistence type="predicted"/>
<dbReference type="Proteomes" id="UP000175677">
    <property type="component" value="Unassembled WGS sequence"/>
</dbReference>
<dbReference type="RefSeq" id="WP_005641717.1">
    <property type="nucleotide sequence ID" value="NZ_MCII02000056.1"/>
</dbReference>
<name>A0ABX3BTB7_9PAST</name>
<keyword evidence="2" id="KW-0472">Membrane</keyword>
<keyword evidence="4" id="KW-1185">Reference proteome</keyword>
<feature type="region of interest" description="Disordered" evidence="1">
    <location>
        <begin position="49"/>
        <end position="96"/>
    </location>
</feature>
<evidence type="ECO:0000313" key="3">
    <source>
        <dbReference type="EMBL" id="OEY75138.1"/>
    </source>
</evidence>
<accession>A0ABX3BTB7</accession>
<comment type="caution">
    <text evidence="3">The sequence shown here is derived from an EMBL/GenBank/DDBJ whole genome shotgun (WGS) entry which is preliminary data.</text>
</comment>
<evidence type="ECO:0008006" key="5">
    <source>
        <dbReference type="Google" id="ProtNLM"/>
    </source>
</evidence>
<reference evidence="3 4" key="1">
    <citation type="submission" date="2016-08" db="EMBL/GenBank/DDBJ databases">
        <authorList>
            <person name="Eshaghi A."/>
            <person name="Soares D."/>
            <person name="Kus J."/>
            <person name="Richardson D."/>
            <person name="Li A."/>
            <person name="Patel S.N."/>
        </authorList>
    </citation>
    <scope>NUCLEOTIDE SEQUENCE [LARGE SCALE GENOMIC DNA]</scope>
    <source>
        <strain evidence="3 4">C860</strain>
    </source>
</reference>
<keyword evidence="2" id="KW-1133">Transmembrane helix</keyword>
<keyword evidence="2" id="KW-0812">Transmembrane</keyword>
<evidence type="ECO:0000256" key="1">
    <source>
        <dbReference type="SAM" id="MobiDB-lite"/>
    </source>
</evidence>
<protein>
    <recommendedName>
        <fullName evidence="5">DUF2681 domain-containing protein</fullName>
    </recommendedName>
</protein>
<dbReference type="EMBL" id="MDJC01000040">
    <property type="protein sequence ID" value="OEY75138.1"/>
    <property type="molecule type" value="Genomic_DNA"/>
</dbReference>